<organism evidence="2 3">
    <name type="scientific">Onychostoma macrolepis</name>
    <dbReference type="NCBI Taxonomy" id="369639"/>
    <lineage>
        <taxon>Eukaryota</taxon>
        <taxon>Metazoa</taxon>
        <taxon>Chordata</taxon>
        <taxon>Craniata</taxon>
        <taxon>Vertebrata</taxon>
        <taxon>Euteleostomi</taxon>
        <taxon>Actinopterygii</taxon>
        <taxon>Neopterygii</taxon>
        <taxon>Teleostei</taxon>
        <taxon>Ostariophysi</taxon>
        <taxon>Cypriniformes</taxon>
        <taxon>Cyprinidae</taxon>
        <taxon>Acrossocheilinae</taxon>
        <taxon>Onychostoma</taxon>
    </lineage>
</organism>
<comment type="caution">
    <text evidence="2">The sequence shown here is derived from an EMBL/GenBank/DDBJ whole genome shotgun (WGS) entry which is preliminary data.</text>
</comment>
<keyword evidence="3" id="KW-1185">Reference proteome</keyword>
<dbReference type="EMBL" id="JAAMOB010000024">
    <property type="protein sequence ID" value="KAF4095728.1"/>
    <property type="molecule type" value="Genomic_DNA"/>
</dbReference>
<protein>
    <submittedName>
        <fullName evidence="2">Uncharacterized protein</fullName>
    </submittedName>
</protein>
<dbReference type="Proteomes" id="UP000579812">
    <property type="component" value="Unassembled WGS sequence"/>
</dbReference>
<evidence type="ECO:0000313" key="2">
    <source>
        <dbReference type="EMBL" id="KAF4095728.1"/>
    </source>
</evidence>
<name>A0A7J6BKX4_9TELE</name>
<feature type="region of interest" description="Disordered" evidence="1">
    <location>
        <begin position="42"/>
        <end position="62"/>
    </location>
</feature>
<dbReference type="AlphaFoldDB" id="A0A7J6BKX4"/>
<reference evidence="2 3" key="1">
    <citation type="submission" date="2020-04" db="EMBL/GenBank/DDBJ databases">
        <title>Chromosome-level genome assembly of a cyprinid fish Onychostoma macrolepis by integration of Nanopore Sequencing, Bionano and Hi-C technology.</title>
        <authorList>
            <person name="Wang D."/>
        </authorList>
    </citation>
    <scope>NUCLEOTIDE SEQUENCE [LARGE SCALE GENOMIC DNA]</scope>
    <source>
        <strain evidence="2">SWU-2019</strain>
        <tissue evidence="2">Muscle</tissue>
    </source>
</reference>
<gene>
    <name evidence="2" type="ORF">G5714_023331</name>
</gene>
<evidence type="ECO:0000256" key="1">
    <source>
        <dbReference type="SAM" id="MobiDB-lite"/>
    </source>
</evidence>
<evidence type="ECO:0000313" key="3">
    <source>
        <dbReference type="Proteomes" id="UP000579812"/>
    </source>
</evidence>
<proteinExistence type="predicted"/>
<sequence>MDAVLKQPVVTAAEAFSETLASLIKSTREILAALAMATKYEIPEGGPPDSTVEVASKSPPNREVPELAIETQQNLSPAVEAVRPLLQLWAELKLRLSDRTLPESLLLACLETEESWEAPDVFMLERRGLRNAVTDGE</sequence>
<accession>A0A7J6BKX4</accession>